<sequence>MSILPEDIISDILSRLPVKTLLRFKCASKPWCGLIDGPDFIKMHFKRSTEHNTNLSLILTDDSLYSVDFDTLDYAVELDDPAHPRTEIVGSCNGLLCLGNAVSGSASIWNPSTRKHHNLPVSTIQTHPGCICEFFIYGFGYDYAHDDYKLVKIIQLFDSVESQVQVEFGILASGALHWVVTRWPGLDMKIVVAFDVGLEEYREVPQPEYLGENFDMNLGVLGGFLCILCNYSQIRVDIWVMKEYGVKESWNKHFSVLDLEYTWSIKFIKPLAYSKCGDKVLLILNKEEFIWYDIEKKTVANAEIRTIPDYFEAEICLGSLVTLNGDGGIDGKKPRKKNWKRRISLAFMYCFC</sequence>
<feature type="domain" description="F-box" evidence="1">
    <location>
        <begin position="1"/>
        <end position="48"/>
    </location>
</feature>
<dbReference type="CDD" id="cd22157">
    <property type="entry name" value="F-box_AtFBW1-like"/>
    <property type="match status" value="1"/>
</dbReference>
<dbReference type="NCBIfam" id="TIGR01640">
    <property type="entry name" value="F_box_assoc_1"/>
    <property type="match status" value="1"/>
</dbReference>
<gene>
    <name evidence="2" type="ORF">L1049_010009</name>
</gene>
<evidence type="ECO:0000259" key="1">
    <source>
        <dbReference type="PROSITE" id="PS50181"/>
    </source>
</evidence>
<keyword evidence="3" id="KW-1185">Reference proteome</keyword>
<dbReference type="Pfam" id="PF00646">
    <property type="entry name" value="F-box"/>
    <property type="match status" value="1"/>
</dbReference>
<evidence type="ECO:0000313" key="3">
    <source>
        <dbReference type="Proteomes" id="UP001415857"/>
    </source>
</evidence>
<dbReference type="InterPro" id="IPR001810">
    <property type="entry name" value="F-box_dom"/>
</dbReference>
<dbReference type="InterPro" id="IPR036047">
    <property type="entry name" value="F-box-like_dom_sf"/>
</dbReference>
<dbReference type="Pfam" id="PF08268">
    <property type="entry name" value="FBA_3"/>
    <property type="match status" value="1"/>
</dbReference>
<dbReference type="InterPro" id="IPR017451">
    <property type="entry name" value="F-box-assoc_interact_dom"/>
</dbReference>
<proteinExistence type="predicted"/>
<organism evidence="2 3">
    <name type="scientific">Liquidambar formosana</name>
    <name type="common">Formosan gum</name>
    <dbReference type="NCBI Taxonomy" id="63359"/>
    <lineage>
        <taxon>Eukaryota</taxon>
        <taxon>Viridiplantae</taxon>
        <taxon>Streptophyta</taxon>
        <taxon>Embryophyta</taxon>
        <taxon>Tracheophyta</taxon>
        <taxon>Spermatophyta</taxon>
        <taxon>Magnoliopsida</taxon>
        <taxon>eudicotyledons</taxon>
        <taxon>Gunneridae</taxon>
        <taxon>Pentapetalae</taxon>
        <taxon>Saxifragales</taxon>
        <taxon>Altingiaceae</taxon>
        <taxon>Liquidambar</taxon>
    </lineage>
</organism>
<dbReference type="AlphaFoldDB" id="A0AAP0N8C1"/>
<dbReference type="EMBL" id="JBBPBK010000016">
    <property type="protein sequence ID" value="KAK9267581.1"/>
    <property type="molecule type" value="Genomic_DNA"/>
</dbReference>
<dbReference type="Gene3D" id="1.20.1280.50">
    <property type="match status" value="1"/>
</dbReference>
<evidence type="ECO:0000313" key="2">
    <source>
        <dbReference type="EMBL" id="KAK9267581.1"/>
    </source>
</evidence>
<accession>A0AAP0N8C1</accession>
<name>A0AAP0N8C1_LIQFO</name>
<comment type="caution">
    <text evidence="2">The sequence shown here is derived from an EMBL/GenBank/DDBJ whole genome shotgun (WGS) entry which is preliminary data.</text>
</comment>
<dbReference type="PANTHER" id="PTHR31672">
    <property type="entry name" value="BNACNNG10540D PROTEIN"/>
    <property type="match status" value="1"/>
</dbReference>
<dbReference type="SMART" id="SM00256">
    <property type="entry name" value="FBOX"/>
    <property type="match status" value="1"/>
</dbReference>
<dbReference type="SUPFAM" id="SSF81383">
    <property type="entry name" value="F-box domain"/>
    <property type="match status" value="1"/>
</dbReference>
<dbReference type="InterPro" id="IPR013187">
    <property type="entry name" value="F-box-assoc_dom_typ3"/>
</dbReference>
<protein>
    <recommendedName>
        <fullName evidence="1">F-box domain-containing protein</fullName>
    </recommendedName>
</protein>
<dbReference type="PANTHER" id="PTHR31672:SF13">
    <property type="entry name" value="F-BOX PROTEIN CPR30-LIKE"/>
    <property type="match status" value="1"/>
</dbReference>
<dbReference type="InterPro" id="IPR050796">
    <property type="entry name" value="SCF_F-box_component"/>
</dbReference>
<dbReference type="Proteomes" id="UP001415857">
    <property type="component" value="Unassembled WGS sequence"/>
</dbReference>
<reference evidence="2 3" key="1">
    <citation type="journal article" date="2024" name="Plant J.">
        <title>Genome sequences and population genomics reveal climatic adaptation and genomic divergence between two closely related sweetgum species.</title>
        <authorList>
            <person name="Xu W.Q."/>
            <person name="Ren C.Q."/>
            <person name="Zhang X.Y."/>
            <person name="Comes H.P."/>
            <person name="Liu X.H."/>
            <person name="Li Y.G."/>
            <person name="Kettle C.J."/>
            <person name="Jalonen R."/>
            <person name="Gaisberger H."/>
            <person name="Ma Y.Z."/>
            <person name="Qiu Y.X."/>
        </authorList>
    </citation>
    <scope>NUCLEOTIDE SEQUENCE [LARGE SCALE GENOMIC DNA]</scope>
    <source>
        <strain evidence="2">Hangzhou</strain>
    </source>
</reference>
<dbReference type="PROSITE" id="PS50181">
    <property type="entry name" value="FBOX"/>
    <property type="match status" value="1"/>
</dbReference>